<feature type="domain" description="Polysaccharide pyruvyl transferase" evidence="1">
    <location>
        <begin position="50"/>
        <end position="292"/>
    </location>
</feature>
<reference evidence="2" key="1">
    <citation type="submission" date="2023-08" db="EMBL/GenBank/DDBJ databases">
        <title>Mucin Metabolism Genes Underlie the Key Renovations of Bacteroides xylanisolvens Genomes in Captive Great Apes.</title>
        <authorList>
            <person name="Nishida A.H."/>
        </authorList>
    </citation>
    <scope>NUCLEOTIDE SEQUENCE</scope>
    <source>
        <strain evidence="2">P13.H9</strain>
    </source>
</reference>
<proteinExistence type="predicted"/>
<name>A0AAW4SSS3_9BACE</name>
<evidence type="ECO:0000313" key="3">
    <source>
        <dbReference type="Proteomes" id="UP001198461"/>
    </source>
</evidence>
<evidence type="ECO:0000313" key="2">
    <source>
        <dbReference type="EMBL" id="MCA4702148.1"/>
    </source>
</evidence>
<sequence length="355" mass="41851">MNIKQRLQRKYNYLLDKIFLKEQQRKNINEIDNAKGKKTIYFFSVPLHSNLGDQAQYYCWLRLFLKNYPEYRVVSMSARTTTDEELERIKHQVTSDDLLFVHSGYLIFDPHPELPFICKVVNVFHDMPITILPQTINLMSAEKKNEISNCFNAHPNLTIISRDEVSLHNADLLFPQCKRLLWPDVVTSLIGAEDFKFDNEVRDGVMFCVRNDLEKFYSENQIDGLKKKFTGYKVKEGDTTINLPWRFWPSRRESLIRKVISDFSKYQLIITDRYHGTIFSQVANTPVIVLSSTDHKLSSGVKWFPKEVFGKNIFYANDLDECFYLAKEILSRNGKVFENPPYFEQKYYGHSFLFH</sequence>
<gene>
    <name evidence="2" type="ORF">LD004_00735</name>
</gene>
<dbReference type="Proteomes" id="UP001198461">
    <property type="component" value="Unassembled WGS sequence"/>
</dbReference>
<dbReference type="GO" id="GO:0016740">
    <property type="term" value="F:transferase activity"/>
    <property type="evidence" value="ECO:0007669"/>
    <property type="project" value="UniProtKB-KW"/>
</dbReference>
<organism evidence="2 3">
    <name type="scientific">Bacteroides xylanisolvens</name>
    <dbReference type="NCBI Taxonomy" id="371601"/>
    <lineage>
        <taxon>Bacteria</taxon>
        <taxon>Pseudomonadati</taxon>
        <taxon>Bacteroidota</taxon>
        <taxon>Bacteroidia</taxon>
        <taxon>Bacteroidales</taxon>
        <taxon>Bacteroidaceae</taxon>
        <taxon>Bacteroides</taxon>
    </lineage>
</organism>
<dbReference type="InterPro" id="IPR007345">
    <property type="entry name" value="Polysacch_pyruvyl_Trfase"/>
</dbReference>
<keyword evidence="2" id="KW-0808">Transferase</keyword>
<dbReference type="AlphaFoldDB" id="A0AAW4SSS3"/>
<dbReference type="EMBL" id="JAIWYE010000002">
    <property type="protein sequence ID" value="MCA4702148.1"/>
    <property type="molecule type" value="Genomic_DNA"/>
</dbReference>
<evidence type="ECO:0000259" key="1">
    <source>
        <dbReference type="Pfam" id="PF04230"/>
    </source>
</evidence>
<comment type="caution">
    <text evidence="2">The sequence shown here is derived from an EMBL/GenBank/DDBJ whole genome shotgun (WGS) entry which is preliminary data.</text>
</comment>
<accession>A0AAW4SSS3</accession>
<protein>
    <submittedName>
        <fullName evidence="2">Polysaccharide pyruvyl transferase family protein</fullName>
    </submittedName>
</protein>
<dbReference type="Pfam" id="PF04230">
    <property type="entry name" value="PS_pyruv_trans"/>
    <property type="match status" value="1"/>
</dbReference>
<dbReference type="RefSeq" id="WP_162613557.1">
    <property type="nucleotide sequence ID" value="NZ_JABFIB010000019.1"/>
</dbReference>